<dbReference type="Proteomes" id="UP000241507">
    <property type="component" value="Chromosome"/>
</dbReference>
<organism evidence="4 5">
    <name type="scientific">Christiangramia fulva</name>
    <dbReference type="NCBI Taxonomy" id="2126553"/>
    <lineage>
        <taxon>Bacteria</taxon>
        <taxon>Pseudomonadati</taxon>
        <taxon>Bacteroidota</taxon>
        <taxon>Flavobacteriia</taxon>
        <taxon>Flavobacteriales</taxon>
        <taxon>Flavobacteriaceae</taxon>
        <taxon>Christiangramia</taxon>
    </lineage>
</organism>
<dbReference type="InterPro" id="IPR032710">
    <property type="entry name" value="NTF2-like_dom_sf"/>
</dbReference>
<keyword evidence="2" id="KW-0812">Transmembrane</keyword>
<dbReference type="AlphaFoldDB" id="A0A2R3Z9U1"/>
<dbReference type="InterPro" id="IPR001623">
    <property type="entry name" value="DnaJ_domain"/>
</dbReference>
<feature type="transmembrane region" description="Helical" evidence="2">
    <location>
        <begin position="207"/>
        <end position="226"/>
    </location>
</feature>
<evidence type="ECO:0000256" key="1">
    <source>
        <dbReference type="ARBA" id="ARBA00023186"/>
    </source>
</evidence>
<dbReference type="GO" id="GO:0005737">
    <property type="term" value="C:cytoplasm"/>
    <property type="evidence" value="ECO:0007669"/>
    <property type="project" value="TreeGrafter"/>
</dbReference>
<gene>
    <name evidence="4" type="ORF">C7S20_18395</name>
</gene>
<evidence type="ECO:0000313" key="4">
    <source>
        <dbReference type="EMBL" id="AVR47058.1"/>
    </source>
</evidence>
<dbReference type="GO" id="GO:0042026">
    <property type="term" value="P:protein refolding"/>
    <property type="evidence" value="ECO:0007669"/>
    <property type="project" value="TreeGrafter"/>
</dbReference>
<sequence>MADYYKILGVSRSASKSEIERAFYKIKSKFSSEDVEDPFFKNYYRRILEAYNILSNEKLRSQYDKNLPVERSENSISERKPIIEYFKTNNEKVEPGGKIILSWHTSFADKISLRPFGQVGSTGSKIIYFKDLDNENLLFTLQAVNTKSGQEVVKNLHVKKHLEEEKKKVDDTIKKPPTVEKSKENIEIPTPEVNDRRTSTPSKLKKYGIPGGIGILCLAIFLFFIGKSGFWRSDNNKILEESISNYREKKAQRESNDVVIEKEEKLFVEKSDNLNGKVIKYYDPVEVMTKLLAEMESNSVPGSVGFEADMRQFFNGSSNPLNWKSSKSGKSQVLNSQIKVGITQNAFSEDRDPVLEVLSLKKTSDNDSRKLNSISFQIGDSGPPFWEPDNKWNAFDKIWRSNVDKILVTDELNRKYELYSLNQIPPGFSAGYLQTSNHFEIPVSFLKEISEENPTSIQIKFYSSMNDLMREGYLSRNEKEERIWNLLELENNRDFNLISQFYADNIKRYWDNYEVGVQKLNELYQSAWSNTSFSENEIQDVVMLDEINFEVITNFKYVNKEGDTISQLGSTHYSFNEDGLIDEVYGFDSDYTYKSFRDSDFDSMTEEIKIRRLLKTEDLRNFNKIASYYSADMKRYWYVEDPSFKRIHDIYKDAWDATSYSKNIILNIEKSGYKTYDVHVRFEFYNDKENRAEAKESFTRYVFNNKGFIEEVYGLDKI</sequence>
<dbReference type="GO" id="GO:0051082">
    <property type="term" value="F:unfolded protein binding"/>
    <property type="evidence" value="ECO:0007669"/>
    <property type="project" value="TreeGrafter"/>
</dbReference>
<keyword evidence="2" id="KW-1133">Transmembrane helix</keyword>
<dbReference type="InterPro" id="IPR036869">
    <property type="entry name" value="J_dom_sf"/>
</dbReference>
<keyword evidence="2" id="KW-0472">Membrane</keyword>
<dbReference type="RefSeq" id="WP_107013828.1">
    <property type="nucleotide sequence ID" value="NZ_CP028136.1"/>
</dbReference>
<proteinExistence type="predicted"/>
<dbReference type="SUPFAM" id="SSF46565">
    <property type="entry name" value="Chaperone J-domain"/>
    <property type="match status" value="1"/>
</dbReference>
<protein>
    <recommendedName>
        <fullName evidence="3">J domain-containing protein</fullName>
    </recommendedName>
</protein>
<evidence type="ECO:0000256" key="2">
    <source>
        <dbReference type="SAM" id="Phobius"/>
    </source>
</evidence>
<dbReference type="InterPro" id="IPR018253">
    <property type="entry name" value="DnaJ_domain_CS"/>
</dbReference>
<evidence type="ECO:0000259" key="3">
    <source>
        <dbReference type="PROSITE" id="PS50076"/>
    </source>
</evidence>
<dbReference type="SMART" id="SM00271">
    <property type="entry name" value="DnaJ"/>
    <property type="match status" value="1"/>
</dbReference>
<dbReference type="PROSITE" id="PS50076">
    <property type="entry name" value="DNAJ_2"/>
    <property type="match status" value="1"/>
</dbReference>
<name>A0A2R3Z9U1_9FLAO</name>
<dbReference type="PRINTS" id="PR00625">
    <property type="entry name" value="JDOMAIN"/>
</dbReference>
<accession>A0A2R3Z9U1</accession>
<evidence type="ECO:0000313" key="5">
    <source>
        <dbReference type="Proteomes" id="UP000241507"/>
    </source>
</evidence>
<dbReference type="PANTHER" id="PTHR43096:SF52">
    <property type="entry name" value="DNAJ HOMOLOG 1, MITOCHONDRIAL-RELATED"/>
    <property type="match status" value="1"/>
</dbReference>
<dbReference type="KEGG" id="grs:C7S20_18395"/>
<dbReference type="EMBL" id="CP028136">
    <property type="protein sequence ID" value="AVR47058.1"/>
    <property type="molecule type" value="Genomic_DNA"/>
</dbReference>
<keyword evidence="5" id="KW-1185">Reference proteome</keyword>
<reference evidence="5" key="1">
    <citation type="submission" date="2018-03" db="EMBL/GenBank/DDBJ databases">
        <title>Gramella fulva sp. nov., isolated from a dry surface of tidal flat.</title>
        <authorList>
            <person name="Hwang S.H."/>
            <person name="Hwang W.M."/>
            <person name="Kang K."/>
            <person name="Ahn T.-Y."/>
        </authorList>
    </citation>
    <scope>NUCLEOTIDE SEQUENCE [LARGE SCALE GENOMIC DNA]</scope>
    <source>
        <strain evidence="5">SH35</strain>
    </source>
</reference>
<dbReference type="CDD" id="cd06257">
    <property type="entry name" value="DnaJ"/>
    <property type="match status" value="1"/>
</dbReference>
<feature type="domain" description="J" evidence="3">
    <location>
        <begin position="3"/>
        <end position="67"/>
    </location>
</feature>
<dbReference type="SUPFAM" id="SSF54427">
    <property type="entry name" value="NTF2-like"/>
    <property type="match status" value="1"/>
</dbReference>
<dbReference type="Gene3D" id="1.10.287.110">
    <property type="entry name" value="DnaJ domain"/>
    <property type="match status" value="1"/>
</dbReference>
<dbReference type="PANTHER" id="PTHR43096">
    <property type="entry name" value="DNAJ HOMOLOG 1, MITOCHONDRIAL-RELATED"/>
    <property type="match status" value="1"/>
</dbReference>
<dbReference type="Pfam" id="PF00226">
    <property type="entry name" value="DnaJ"/>
    <property type="match status" value="1"/>
</dbReference>
<dbReference type="OrthoDB" id="9779622at2"/>
<dbReference type="PROSITE" id="PS00636">
    <property type="entry name" value="DNAJ_1"/>
    <property type="match status" value="1"/>
</dbReference>
<keyword evidence="1" id="KW-0143">Chaperone</keyword>